<evidence type="ECO:0000259" key="1">
    <source>
        <dbReference type="Pfam" id="PF08410"/>
    </source>
</evidence>
<dbReference type="RefSeq" id="WP_211467014.1">
    <property type="nucleotide sequence ID" value="NZ_JAGSXH010000025.1"/>
</dbReference>
<evidence type="ECO:0000313" key="2">
    <source>
        <dbReference type="EMBL" id="MBS2963373.1"/>
    </source>
</evidence>
<sequence length="80" mass="8317">MAKPPNDLPRYRVLTGPDDETFCRRVSEALDLGYVLHGGPALAANDEQIIVAQAVVWPEPAAAVRTVGFAATASGAAGRG</sequence>
<dbReference type="AlphaFoldDB" id="A0A8J7WJD1"/>
<feature type="domain" description="DUF1737" evidence="1">
    <location>
        <begin position="10"/>
        <end position="56"/>
    </location>
</feature>
<dbReference type="InterPro" id="IPR013619">
    <property type="entry name" value="DUF1737"/>
</dbReference>
<organism evidence="2 3">
    <name type="scientific">Actinocrinis puniceicyclus</name>
    <dbReference type="NCBI Taxonomy" id="977794"/>
    <lineage>
        <taxon>Bacteria</taxon>
        <taxon>Bacillati</taxon>
        <taxon>Actinomycetota</taxon>
        <taxon>Actinomycetes</taxon>
        <taxon>Catenulisporales</taxon>
        <taxon>Actinospicaceae</taxon>
        <taxon>Actinocrinis</taxon>
    </lineage>
</organism>
<dbReference type="Proteomes" id="UP000677913">
    <property type="component" value="Unassembled WGS sequence"/>
</dbReference>
<name>A0A8J7WJD1_9ACTN</name>
<reference evidence="2" key="1">
    <citation type="submission" date="2021-04" db="EMBL/GenBank/DDBJ databases">
        <title>Genome based classification of Actinospica acidithermotolerans sp. nov., an actinobacterium isolated from an Indonesian hot spring.</title>
        <authorList>
            <person name="Kusuma A.B."/>
            <person name="Putra K.E."/>
            <person name="Nafisah S."/>
            <person name="Loh J."/>
            <person name="Nouioui I."/>
            <person name="Goodfellow M."/>
        </authorList>
    </citation>
    <scope>NUCLEOTIDE SEQUENCE</scope>
    <source>
        <strain evidence="2">DSM 45618</strain>
    </source>
</reference>
<comment type="caution">
    <text evidence="2">The sequence shown here is derived from an EMBL/GenBank/DDBJ whole genome shotgun (WGS) entry which is preliminary data.</text>
</comment>
<accession>A0A8J7WJD1</accession>
<gene>
    <name evidence="2" type="ORF">KGA66_09975</name>
</gene>
<evidence type="ECO:0000313" key="3">
    <source>
        <dbReference type="Proteomes" id="UP000677913"/>
    </source>
</evidence>
<protein>
    <submittedName>
        <fullName evidence="2">DUF1737 domain-containing protein</fullName>
    </submittedName>
</protein>
<dbReference type="Pfam" id="PF08410">
    <property type="entry name" value="DUF1737"/>
    <property type="match status" value="1"/>
</dbReference>
<keyword evidence="3" id="KW-1185">Reference proteome</keyword>
<dbReference type="EMBL" id="JAGSXH010000025">
    <property type="protein sequence ID" value="MBS2963373.1"/>
    <property type="molecule type" value="Genomic_DNA"/>
</dbReference>
<proteinExistence type="predicted"/>